<dbReference type="OrthoDB" id="1362002at2"/>
<name>A0A1B8HDD8_9GAMM</name>
<dbReference type="EMBL" id="LZEY01000024">
    <property type="protein sequence ID" value="OBU07098.1"/>
    <property type="molecule type" value="Genomic_DNA"/>
</dbReference>
<sequence>MAFNDIEVAQIKQCMNYFMEKYRPPKHIRDEHDLQYRIEDDSVVIFDVRQLAWSSGTVEEMLAKITINRVSNSWSLFWSTENNEWRHYDAKMIGSFSDAIKIIDEDATHRFFG</sequence>
<dbReference type="AlphaFoldDB" id="A0A1B8HDD8"/>
<reference evidence="2" key="1">
    <citation type="submission" date="2016-06" db="EMBL/GenBank/DDBJ databases">
        <authorList>
            <person name="Butler K."/>
        </authorList>
    </citation>
    <scope>NUCLEOTIDE SEQUENCE [LARGE SCALE GENOMIC DNA]</scope>
    <source>
        <strain evidence="2">GCSL-Mp20</strain>
    </source>
</reference>
<gene>
    <name evidence="1" type="ORF">AYY18_19640</name>
</gene>
<evidence type="ECO:0000313" key="1">
    <source>
        <dbReference type="EMBL" id="OBU07098.1"/>
    </source>
</evidence>
<dbReference type="InterPro" id="IPR021388">
    <property type="entry name" value="DUF3024"/>
</dbReference>
<proteinExistence type="predicted"/>
<keyword evidence="2" id="KW-1185">Reference proteome</keyword>
<comment type="caution">
    <text evidence="1">The sequence shown here is derived from an EMBL/GenBank/DDBJ whole genome shotgun (WGS) entry which is preliminary data.</text>
</comment>
<dbReference type="Pfam" id="PF11225">
    <property type="entry name" value="DUF3024"/>
    <property type="match status" value="1"/>
</dbReference>
<evidence type="ECO:0008006" key="3">
    <source>
        <dbReference type="Google" id="ProtNLM"/>
    </source>
</evidence>
<dbReference type="Proteomes" id="UP000092377">
    <property type="component" value="Unassembled WGS sequence"/>
</dbReference>
<accession>A0A1B8HDD8</accession>
<evidence type="ECO:0000313" key="2">
    <source>
        <dbReference type="Proteomes" id="UP000092377"/>
    </source>
</evidence>
<dbReference type="RefSeq" id="WP_067403215.1">
    <property type="nucleotide sequence ID" value="NZ_LZEY01000024.1"/>
</dbReference>
<protein>
    <recommendedName>
        <fullName evidence="3">DUF3024 domain-containing protein</fullName>
    </recommendedName>
</protein>
<organism evidence="1 2">
    <name type="scientific">Morganella psychrotolerans</name>
    <dbReference type="NCBI Taxonomy" id="368603"/>
    <lineage>
        <taxon>Bacteria</taxon>
        <taxon>Pseudomonadati</taxon>
        <taxon>Pseudomonadota</taxon>
        <taxon>Gammaproteobacteria</taxon>
        <taxon>Enterobacterales</taxon>
        <taxon>Morganellaceae</taxon>
        <taxon>Morganella</taxon>
    </lineage>
</organism>